<gene>
    <name evidence="5" type="ORF">GCM10011309_17590</name>
</gene>
<dbReference type="PANTHER" id="PTHR30055">
    <property type="entry name" value="HTH-TYPE TRANSCRIPTIONAL REGULATOR RUTR"/>
    <property type="match status" value="1"/>
</dbReference>
<name>A0A918KMR9_9PROT</name>
<comment type="caution">
    <text evidence="5">The sequence shown here is derived from an EMBL/GenBank/DDBJ whole genome shotgun (WGS) entry which is preliminary data.</text>
</comment>
<evidence type="ECO:0000256" key="2">
    <source>
        <dbReference type="PROSITE-ProRule" id="PRU00335"/>
    </source>
</evidence>
<dbReference type="EMBL" id="BMYV01000002">
    <property type="protein sequence ID" value="GGX68295.1"/>
    <property type="molecule type" value="Genomic_DNA"/>
</dbReference>
<evidence type="ECO:0000256" key="3">
    <source>
        <dbReference type="SAM" id="MobiDB-lite"/>
    </source>
</evidence>
<dbReference type="PRINTS" id="PR00455">
    <property type="entry name" value="HTHTETR"/>
</dbReference>
<accession>A0A918KMR9</accession>
<evidence type="ECO:0000256" key="1">
    <source>
        <dbReference type="ARBA" id="ARBA00023125"/>
    </source>
</evidence>
<feature type="DNA-binding region" description="H-T-H motif" evidence="2">
    <location>
        <begin position="50"/>
        <end position="69"/>
    </location>
</feature>
<feature type="domain" description="HTH tetR-type" evidence="4">
    <location>
        <begin position="27"/>
        <end position="87"/>
    </location>
</feature>
<dbReference type="GO" id="GO:0003700">
    <property type="term" value="F:DNA-binding transcription factor activity"/>
    <property type="evidence" value="ECO:0007669"/>
    <property type="project" value="TreeGrafter"/>
</dbReference>
<protein>
    <recommendedName>
        <fullName evidence="4">HTH tetR-type domain-containing protein</fullName>
    </recommendedName>
</protein>
<evidence type="ECO:0000313" key="5">
    <source>
        <dbReference type="EMBL" id="GGX68295.1"/>
    </source>
</evidence>
<keyword evidence="6" id="KW-1185">Reference proteome</keyword>
<feature type="compositionally biased region" description="Basic and acidic residues" evidence="3">
    <location>
        <begin position="10"/>
        <end position="24"/>
    </location>
</feature>
<dbReference type="GO" id="GO:0000976">
    <property type="term" value="F:transcription cis-regulatory region binding"/>
    <property type="evidence" value="ECO:0007669"/>
    <property type="project" value="TreeGrafter"/>
</dbReference>
<dbReference type="AlphaFoldDB" id="A0A918KMR9"/>
<proteinExistence type="predicted"/>
<dbReference type="Gene3D" id="1.10.357.10">
    <property type="entry name" value="Tetracycline Repressor, domain 2"/>
    <property type="match status" value="1"/>
</dbReference>
<dbReference type="PROSITE" id="PS50977">
    <property type="entry name" value="HTH_TETR_2"/>
    <property type="match status" value="1"/>
</dbReference>
<dbReference type="InterPro" id="IPR009057">
    <property type="entry name" value="Homeodomain-like_sf"/>
</dbReference>
<evidence type="ECO:0000313" key="6">
    <source>
        <dbReference type="Proteomes" id="UP000600865"/>
    </source>
</evidence>
<dbReference type="InterPro" id="IPR050109">
    <property type="entry name" value="HTH-type_TetR-like_transc_reg"/>
</dbReference>
<dbReference type="SUPFAM" id="SSF46689">
    <property type="entry name" value="Homeodomain-like"/>
    <property type="match status" value="1"/>
</dbReference>
<dbReference type="PANTHER" id="PTHR30055:SF184">
    <property type="entry name" value="HTH-TYPE TRANSCRIPTIONAL REGULATOR ETHR"/>
    <property type="match status" value="1"/>
</dbReference>
<feature type="region of interest" description="Disordered" evidence="3">
    <location>
        <begin position="1"/>
        <end position="24"/>
    </location>
</feature>
<dbReference type="InterPro" id="IPR001647">
    <property type="entry name" value="HTH_TetR"/>
</dbReference>
<reference evidence="5 6" key="1">
    <citation type="journal article" date="2014" name="Int. J. Syst. Evol. Microbiol.">
        <title>Complete genome sequence of Corynebacterium casei LMG S-19264T (=DSM 44701T), isolated from a smear-ripened cheese.</title>
        <authorList>
            <consortium name="US DOE Joint Genome Institute (JGI-PGF)"/>
            <person name="Walter F."/>
            <person name="Albersmeier A."/>
            <person name="Kalinowski J."/>
            <person name="Ruckert C."/>
        </authorList>
    </citation>
    <scope>NUCLEOTIDE SEQUENCE [LARGE SCALE GENOMIC DNA]</scope>
    <source>
        <strain evidence="5 6">KCTC 23968</strain>
    </source>
</reference>
<sequence length="206" mass="22955">MHVTDPSPAKTHDADADAPPRRRLDPDARKAQLLQHAISAFAEGGIERAVHADVAQRAGVSTPTVFKYFPTREALVDAVLSQVEVKIFDLIKQVPNPTTLRREELMHEWALKLSALCETDPDIMKVLLSWSVAFSSIRGRYQAFENQKLAMMTSSMINPGPDKSDARILLGSAMLYIRLHFDGSPKDVRLRYADRMAQLVAAAPDY</sequence>
<organism evidence="5 6">
    <name type="scientific">Litorimonas cladophorae</name>
    <dbReference type="NCBI Taxonomy" id="1220491"/>
    <lineage>
        <taxon>Bacteria</taxon>
        <taxon>Pseudomonadati</taxon>
        <taxon>Pseudomonadota</taxon>
        <taxon>Alphaproteobacteria</taxon>
        <taxon>Maricaulales</taxon>
        <taxon>Robiginitomaculaceae</taxon>
    </lineage>
</organism>
<keyword evidence="1 2" id="KW-0238">DNA-binding</keyword>
<dbReference type="RefSeq" id="WP_189584494.1">
    <property type="nucleotide sequence ID" value="NZ_BMYV01000002.1"/>
</dbReference>
<evidence type="ECO:0000259" key="4">
    <source>
        <dbReference type="PROSITE" id="PS50977"/>
    </source>
</evidence>
<dbReference type="Proteomes" id="UP000600865">
    <property type="component" value="Unassembled WGS sequence"/>
</dbReference>
<dbReference type="Pfam" id="PF00440">
    <property type="entry name" value="TetR_N"/>
    <property type="match status" value="1"/>
</dbReference>